<gene>
    <name evidence="1" type="ORF">CTI11_04820</name>
</gene>
<dbReference type="EMBL" id="PEKC01000011">
    <property type="protein sequence ID" value="PII36771.1"/>
    <property type="molecule type" value="Genomic_DNA"/>
</dbReference>
<dbReference type="AlphaFoldDB" id="A0A2G7TA30"/>
<reference evidence="1" key="1">
    <citation type="submission" date="2017-10" db="EMBL/GenBank/DDBJ databases">
        <title>Chryseobacterium sp. B5 is a hydrocarbonoclastic and plant growth promoting bacterium.</title>
        <authorList>
            <person name="Thijs S."/>
            <person name="Gkorezis P."/>
            <person name="Van Hamme J."/>
        </authorList>
    </citation>
    <scope>NUCLEOTIDE SEQUENCE</scope>
    <source>
        <strain evidence="1">B5</strain>
    </source>
</reference>
<proteinExistence type="predicted"/>
<name>A0A2G7TA30_9FLAO</name>
<sequence>MDTRTTGDVDYLIAAAWGSQQFGAALMRLQAEFDGAGRRLPKRPSRSDVFHAARVSMGKGITKVTASSTKMAKDRLQASYDSEMLLLVQPLKSLRSVRRHLAIKLLLDGMPDSAVDQIILQWLSPKCPLCCGRGLMLKRWSDTELSDDKCMACAGSGVLPAPEGAVGAKAMRYMDSCMQDAGGRIFGKTRSTH</sequence>
<accession>A0A2G7TA30</accession>
<organism evidence="1">
    <name type="scientific">Chryseobacterium sp. B5</name>
    <dbReference type="NCBI Taxonomy" id="2050562"/>
    <lineage>
        <taxon>Bacteria</taxon>
        <taxon>Pseudomonadati</taxon>
        <taxon>Bacteroidota</taxon>
        <taxon>Flavobacteriia</taxon>
        <taxon>Flavobacteriales</taxon>
        <taxon>Weeksellaceae</taxon>
        <taxon>Chryseobacterium group</taxon>
        <taxon>Chryseobacterium</taxon>
    </lineage>
</organism>
<evidence type="ECO:0000313" key="1">
    <source>
        <dbReference type="EMBL" id="PII36771.1"/>
    </source>
</evidence>
<comment type="caution">
    <text evidence="1">The sequence shown here is derived from an EMBL/GenBank/DDBJ whole genome shotgun (WGS) entry which is preliminary data.</text>
</comment>
<protein>
    <submittedName>
        <fullName evidence="1">Uncharacterized protein</fullName>
    </submittedName>
</protein>